<gene>
    <name evidence="4" type="ORF">P5X59_10880</name>
</gene>
<dbReference type="InterPro" id="IPR025246">
    <property type="entry name" value="IS30-like_HTH"/>
</dbReference>
<keyword evidence="5" id="KW-1185">Reference proteome</keyword>
<accession>A0ABT6J241</accession>
<protein>
    <submittedName>
        <fullName evidence="4">IS30 family transposase</fullName>
    </submittedName>
</protein>
<comment type="caution">
    <text evidence="4">The sequence shown here is derived from an EMBL/GenBank/DDBJ whole genome shotgun (WGS) entry which is preliminary data.</text>
</comment>
<dbReference type="InterPro" id="IPR053392">
    <property type="entry name" value="Transposase_IS30-like"/>
</dbReference>
<dbReference type="Pfam" id="PF13936">
    <property type="entry name" value="HTH_38"/>
    <property type="match status" value="1"/>
</dbReference>
<dbReference type="Proteomes" id="UP001159200">
    <property type="component" value="Unassembled WGS sequence"/>
</dbReference>
<dbReference type="NCBIfam" id="NF033563">
    <property type="entry name" value="transpos_IS30"/>
    <property type="match status" value="1"/>
</dbReference>
<keyword evidence="1" id="KW-0233">DNA recombination</keyword>
<dbReference type="PANTHER" id="PTHR10948:SF23">
    <property type="entry name" value="TRANSPOSASE INSI FOR INSERTION SEQUENCE ELEMENT IS30A-RELATED"/>
    <property type="match status" value="1"/>
</dbReference>
<evidence type="ECO:0000256" key="2">
    <source>
        <dbReference type="SAM" id="MobiDB-lite"/>
    </source>
</evidence>
<feature type="domain" description="Integrase catalytic" evidence="3">
    <location>
        <begin position="186"/>
        <end position="352"/>
    </location>
</feature>
<dbReference type="InterPro" id="IPR036397">
    <property type="entry name" value="RNaseH_sf"/>
</dbReference>
<sequence>MTQLHDTTESIKGKHLSKAERAQIKILKQENYSNRDIAARLGRAPQTINNEIKRGTVRQIRRQKQNGKTYDYEYHVYDPDYAQTRYETHRLHSGRRPKWSRSNTFVDWADTQMLDHHWSPDAVIGAAKQRDVCPAELIPCTTTLYNWIDRQIMRTKNIHLSEKLSRNTKSKTRKDREHKRDLGPSIAERPEGVESRETFGHWEIDTVIGSKHKDDAVLLTLVERQTRFEVLLKIEGKDAQPVTEAIERLVERGGAHMPSLFKTITADNGSEFSELHETLKSVTDVYFARPFASYERGTSENQHKLIRRFIPKGQSISSISDRQVQRIQRWMNDYPRKILDYKTPHECFVKAFKQTQSAQSA</sequence>
<name>A0ABT6J241_9STAP</name>
<evidence type="ECO:0000313" key="5">
    <source>
        <dbReference type="Proteomes" id="UP001159200"/>
    </source>
</evidence>
<dbReference type="Gene3D" id="3.30.420.10">
    <property type="entry name" value="Ribonuclease H-like superfamily/Ribonuclease H"/>
    <property type="match status" value="1"/>
</dbReference>
<dbReference type="PANTHER" id="PTHR10948">
    <property type="entry name" value="TRANSPOSASE"/>
    <property type="match status" value="1"/>
</dbReference>
<evidence type="ECO:0000259" key="3">
    <source>
        <dbReference type="PROSITE" id="PS50994"/>
    </source>
</evidence>
<dbReference type="InterPro" id="IPR051917">
    <property type="entry name" value="Transposase-Integrase"/>
</dbReference>
<proteinExistence type="predicted"/>
<dbReference type="PROSITE" id="PS50994">
    <property type="entry name" value="INTEGRASE"/>
    <property type="match status" value="1"/>
</dbReference>
<dbReference type="SUPFAM" id="SSF53098">
    <property type="entry name" value="Ribonuclease H-like"/>
    <property type="match status" value="1"/>
</dbReference>
<dbReference type="InterPro" id="IPR001584">
    <property type="entry name" value="Integrase_cat-core"/>
</dbReference>
<organism evidence="4 5">
    <name type="scientific">Staphylococcus cohnii</name>
    <dbReference type="NCBI Taxonomy" id="29382"/>
    <lineage>
        <taxon>Bacteria</taxon>
        <taxon>Bacillati</taxon>
        <taxon>Bacillota</taxon>
        <taxon>Bacilli</taxon>
        <taxon>Bacillales</taxon>
        <taxon>Staphylococcaceae</taxon>
        <taxon>Staphylococcus</taxon>
        <taxon>Staphylococcus cohnii species complex</taxon>
    </lineage>
</organism>
<dbReference type="EMBL" id="JAROYR010000018">
    <property type="protein sequence ID" value="MDH5158812.1"/>
    <property type="molecule type" value="Genomic_DNA"/>
</dbReference>
<dbReference type="RefSeq" id="WP_002508621.1">
    <property type="nucleotide sequence ID" value="NZ_JAROYJ010000013.1"/>
</dbReference>
<evidence type="ECO:0000313" key="4">
    <source>
        <dbReference type="EMBL" id="MDH5158812.1"/>
    </source>
</evidence>
<dbReference type="Gene3D" id="1.10.10.60">
    <property type="entry name" value="Homeodomain-like"/>
    <property type="match status" value="1"/>
</dbReference>
<feature type="compositionally biased region" description="Basic and acidic residues" evidence="2">
    <location>
        <begin position="174"/>
        <end position="194"/>
    </location>
</feature>
<reference evidence="4 5" key="1">
    <citation type="submission" date="2023-03" db="EMBL/GenBank/DDBJ databases">
        <title>Bacterial isolates from washroom surfaces on a university campus.</title>
        <authorList>
            <person name="Holman D.B."/>
            <person name="Gzyl K.E."/>
            <person name="Taheri A.E."/>
        </authorList>
    </citation>
    <scope>NUCLEOTIDE SEQUENCE [LARGE SCALE GENOMIC DNA]</scope>
    <source>
        <strain evidence="4 5">RD01</strain>
    </source>
</reference>
<feature type="region of interest" description="Disordered" evidence="2">
    <location>
        <begin position="163"/>
        <end position="194"/>
    </location>
</feature>
<dbReference type="InterPro" id="IPR012337">
    <property type="entry name" value="RNaseH-like_sf"/>
</dbReference>
<evidence type="ECO:0000256" key="1">
    <source>
        <dbReference type="ARBA" id="ARBA00023172"/>
    </source>
</evidence>